<evidence type="ECO:0000313" key="2">
    <source>
        <dbReference type="EMBL" id="KAJ7021974.1"/>
    </source>
</evidence>
<dbReference type="EMBL" id="JARJCM010000219">
    <property type="protein sequence ID" value="KAJ7021974.1"/>
    <property type="molecule type" value="Genomic_DNA"/>
</dbReference>
<gene>
    <name evidence="2" type="ORF">C8F04DRAFT_1312226</name>
</gene>
<feature type="signal peptide" evidence="1">
    <location>
        <begin position="1"/>
        <end position="17"/>
    </location>
</feature>
<organism evidence="2 3">
    <name type="scientific">Mycena alexandri</name>
    <dbReference type="NCBI Taxonomy" id="1745969"/>
    <lineage>
        <taxon>Eukaryota</taxon>
        <taxon>Fungi</taxon>
        <taxon>Dikarya</taxon>
        <taxon>Basidiomycota</taxon>
        <taxon>Agaricomycotina</taxon>
        <taxon>Agaricomycetes</taxon>
        <taxon>Agaricomycetidae</taxon>
        <taxon>Agaricales</taxon>
        <taxon>Marasmiineae</taxon>
        <taxon>Mycenaceae</taxon>
        <taxon>Mycena</taxon>
    </lineage>
</organism>
<keyword evidence="1" id="KW-0732">Signal</keyword>
<proteinExistence type="predicted"/>
<name>A0AAD6S6X3_9AGAR</name>
<dbReference type="Proteomes" id="UP001218188">
    <property type="component" value="Unassembled WGS sequence"/>
</dbReference>
<protein>
    <submittedName>
        <fullName evidence="2">Uncharacterized protein</fullName>
    </submittedName>
</protein>
<feature type="chain" id="PRO_5042016582" evidence="1">
    <location>
        <begin position="18"/>
        <end position="181"/>
    </location>
</feature>
<evidence type="ECO:0000256" key="1">
    <source>
        <dbReference type="SAM" id="SignalP"/>
    </source>
</evidence>
<reference evidence="2" key="1">
    <citation type="submission" date="2023-03" db="EMBL/GenBank/DDBJ databases">
        <title>Massive genome expansion in bonnet fungi (Mycena s.s.) driven by repeated elements and novel gene families across ecological guilds.</title>
        <authorList>
            <consortium name="Lawrence Berkeley National Laboratory"/>
            <person name="Harder C.B."/>
            <person name="Miyauchi S."/>
            <person name="Viragh M."/>
            <person name="Kuo A."/>
            <person name="Thoen E."/>
            <person name="Andreopoulos B."/>
            <person name="Lu D."/>
            <person name="Skrede I."/>
            <person name="Drula E."/>
            <person name="Henrissat B."/>
            <person name="Morin E."/>
            <person name="Kohler A."/>
            <person name="Barry K."/>
            <person name="LaButti K."/>
            <person name="Morin E."/>
            <person name="Salamov A."/>
            <person name="Lipzen A."/>
            <person name="Mereny Z."/>
            <person name="Hegedus B."/>
            <person name="Baldrian P."/>
            <person name="Stursova M."/>
            <person name="Weitz H."/>
            <person name="Taylor A."/>
            <person name="Grigoriev I.V."/>
            <person name="Nagy L.G."/>
            <person name="Martin F."/>
            <person name="Kauserud H."/>
        </authorList>
    </citation>
    <scope>NUCLEOTIDE SEQUENCE</scope>
    <source>
        <strain evidence="2">CBHHK200</strain>
    </source>
</reference>
<accession>A0AAD6S6X3</accession>
<keyword evidence="3" id="KW-1185">Reference proteome</keyword>
<sequence length="181" mass="19758">MANDYLMFYIKVYAVLALDLLTAPETALDTCLVVNVTTSESDPLAAMRAMMNQETRGPGASVMLQIASIQKKPLLSQTTPAMRASLGKAKTAMAGAGEDLASWPIVMLVFTGDGTNCLGFPIPIDPEALKQGREKSPFKIKSAIMGVVEVPVTEKNIIEQFNNNIYMDKENRYLLHTKSKD</sequence>
<comment type="caution">
    <text evidence="2">The sequence shown here is derived from an EMBL/GenBank/DDBJ whole genome shotgun (WGS) entry which is preliminary data.</text>
</comment>
<evidence type="ECO:0000313" key="3">
    <source>
        <dbReference type="Proteomes" id="UP001218188"/>
    </source>
</evidence>
<dbReference type="AlphaFoldDB" id="A0AAD6S6X3"/>